<keyword evidence="11" id="KW-0131">Cell cycle</keyword>
<accession>A0A6B0VDM1</accession>
<feature type="domain" description="C2H2-type" evidence="15">
    <location>
        <begin position="557"/>
        <end position="584"/>
    </location>
</feature>
<feature type="compositionally biased region" description="Polar residues" evidence="14">
    <location>
        <begin position="533"/>
        <end position="547"/>
    </location>
</feature>
<feature type="compositionally biased region" description="Polar residues" evidence="14">
    <location>
        <begin position="87"/>
        <end position="110"/>
    </location>
</feature>
<keyword evidence="6" id="KW-0805">Transcription regulation</keyword>
<dbReference type="PROSITE" id="PS50950">
    <property type="entry name" value="ZF_THAP"/>
    <property type="match status" value="2"/>
</dbReference>
<keyword evidence="4 12" id="KW-0863">Zinc-finger</keyword>
<dbReference type="FunFam" id="3.30.160.60:FF:000446">
    <property type="entry name" value="Zinc finger protein"/>
    <property type="match status" value="1"/>
</dbReference>
<evidence type="ECO:0000256" key="11">
    <source>
        <dbReference type="ARBA" id="ARBA00023306"/>
    </source>
</evidence>
<evidence type="ECO:0000256" key="6">
    <source>
        <dbReference type="ARBA" id="ARBA00023015"/>
    </source>
</evidence>
<dbReference type="Gene3D" id="3.30.160.60">
    <property type="entry name" value="Classic Zinc Finger"/>
    <property type="match status" value="2"/>
</dbReference>
<dbReference type="InterPro" id="IPR006612">
    <property type="entry name" value="THAP_Znf"/>
</dbReference>
<evidence type="ECO:0000256" key="4">
    <source>
        <dbReference type="ARBA" id="ARBA00022771"/>
    </source>
</evidence>
<dbReference type="SUPFAM" id="SSF57667">
    <property type="entry name" value="beta-beta-alpha zinc fingers"/>
    <property type="match status" value="1"/>
</dbReference>
<comment type="subcellular location">
    <subcellularLocation>
        <location evidence="1">Nucleus</location>
        <location evidence="1">Nucleoplasm</location>
    </subcellularLocation>
</comment>
<keyword evidence="3" id="KW-0479">Metal-binding</keyword>
<dbReference type="AlphaFoldDB" id="A0A6B0VDM1"/>
<proteinExistence type="inferred from homology"/>
<feature type="region of interest" description="Disordered" evidence="14">
    <location>
        <begin position="170"/>
        <end position="196"/>
    </location>
</feature>
<evidence type="ECO:0000256" key="5">
    <source>
        <dbReference type="ARBA" id="ARBA00022833"/>
    </source>
</evidence>
<dbReference type="GO" id="GO:0008270">
    <property type="term" value="F:zinc ion binding"/>
    <property type="evidence" value="ECO:0007669"/>
    <property type="project" value="UniProtKB-KW"/>
</dbReference>
<evidence type="ECO:0000256" key="14">
    <source>
        <dbReference type="SAM" id="MobiDB-lite"/>
    </source>
</evidence>
<keyword evidence="8 13" id="KW-0238">DNA-binding</keyword>
<dbReference type="PROSITE" id="PS00028">
    <property type="entry name" value="ZINC_FINGER_C2H2_1"/>
    <property type="match status" value="2"/>
</dbReference>
<feature type="domain" description="C2H2-type" evidence="15">
    <location>
        <begin position="461"/>
        <end position="488"/>
    </location>
</feature>
<keyword evidence="7" id="KW-0175">Coiled coil</keyword>
<comment type="similarity">
    <text evidence="2">Belongs to the THAP1 family.</text>
</comment>
<evidence type="ECO:0000256" key="10">
    <source>
        <dbReference type="ARBA" id="ARBA00023242"/>
    </source>
</evidence>
<evidence type="ECO:0000259" key="16">
    <source>
        <dbReference type="PROSITE" id="PS50950"/>
    </source>
</evidence>
<evidence type="ECO:0000256" key="2">
    <source>
        <dbReference type="ARBA" id="ARBA00006177"/>
    </source>
</evidence>
<dbReference type="PANTHER" id="PTHR46600">
    <property type="entry name" value="THAP DOMAIN-CONTAINING"/>
    <property type="match status" value="1"/>
</dbReference>
<sequence length="612" mass="67972">MMNPQEEPWKSTDCLPADQFEPLVLRNTGLKRPKQNAVPAIFNYQPAPMGIKPTFKRKEVLQDAQSVTSGQLPTMNIAATSSHAEATPLTCGQSPTEKPAISSHTDTQSTRRGRPPTVKHAIGSQADALSPTRGKLPIVYQLISSHANALSPMCGKSPTVNKVIGSRANALSPACGEPPTVNQATGKKRSGPGRSGQTCCIPGCGKNDTRNKEVSWHNFPADVELKKQWVTQINQAFPGPSWWEPKPSNKICGDHFNASGRRRYEDKIPRFFPTSPDAEAPRASNLFTAAIQQPLVVVSVPKEEGRKRTWLGHSRQTCCVQGCRNSDRRKKNEELSWHKFPSDIELRKKWITEINRALPEGQPWWEPKASSRICGAHFNTGGRKKYEDKIPRFFPPKMNPESSKAPRNPAQLFEDLDHVPSILGVPSGEQGFVQSAAVHGDGNTPLGSTSFLLKVTEDVLFRCCFCAHVTTERRGIVSHLVSHDDEHPSECQYRPTSFGSTSILRHHIQKRARDRSLKSSGSIQACKDEHQQSPEAFTQNSGVTNRVPVQTSDEKSYRCELCPKTFAVYDSLALHRQTHGGQKPHRCKFCPQAFVQLTNLIDHMCTHTNKKP</sequence>
<dbReference type="GO" id="GO:0043565">
    <property type="term" value="F:sequence-specific DNA binding"/>
    <property type="evidence" value="ECO:0007669"/>
    <property type="project" value="InterPro"/>
</dbReference>
<reference evidence="17" key="1">
    <citation type="submission" date="2019-12" db="EMBL/GenBank/DDBJ databases">
        <title>An insight into the sialome of adult female Ixodes ricinus ticks feeding for 6 days.</title>
        <authorList>
            <person name="Perner J."/>
            <person name="Ribeiro J.M.C."/>
        </authorList>
    </citation>
    <scope>NUCLEOTIDE SEQUENCE</scope>
    <source>
        <strain evidence="17">Semi-engorged</strain>
        <tissue evidence="17">Salivary glands</tissue>
    </source>
</reference>
<dbReference type="EMBL" id="GIFC01018166">
    <property type="protein sequence ID" value="MXV00250.1"/>
    <property type="molecule type" value="Transcribed_RNA"/>
</dbReference>
<keyword evidence="9" id="KW-0804">Transcription</keyword>
<dbReference type="Pfam" id="PF05485">
    <property type="entry name" value="THAP"/>
    <property type="match status" value="2"/>
</dbReference>
<dbReference type="GO" id="GO:0005654">
    <property type="term" value="C:nucleoplasm"/>
    <property type="evidence" value="ECO:0007669"/>
    <property type="project" value="UniProtKB-SubCell"/>
</dbReference>
<dbReference type="InterPro" id="IPR036236">
    <property type="entry name" value="Znf_C2H2_sf"/>
</dbReference>
<dbReference type="PANTHER" id="PTHR46600:SF1">
    <property type="entry name" value="THAP DOMAIN-CONTAINING PROTEIN 1"/>
    <property type="match status" value="1"/>
</dbReference>
<organism evidence="17">
    <name type="scientific">Ixodes ricinus</name>
    <name type="common">Common tick</name>
    <name type="synonym">Acarus ricinus</name>
    <dbReference type="NCBI Taxonomy" id="34613"/>
    <lineage>
        <taxon>Eukaryota</taxon>
        <taxon>Metazoa</taxon>
        <taxon>Ecdysozoa</taxon>
        <taxon>Arthropoda</taxon>
        <taxon>Chelicerata</taxon>
        <taxon>Arachnida</taxon>
        <taxon>Acari</taxon>
        <taxon>Parasitiformes</taxon>
        <taxon>Ixodida</taxon>
        <taxon>Ixodoidea</taxon>
        <taxon>Ixodidae</taxon>
        <taxon>Ixodinae</taxon>
        <taxon>Ixodes</taxon>
    </lineage>
</organism>
<evidence type="ECO:0000256" key="7">
    <source>
        <dbReference type="ARBA" id="ARBA00023054"/>
    </source>
</evidence>
<feature type="domain" description="C2H2-type" evidence="15">
    <location>
        <begin position="585"/>
        <end position="612"/>
    </location>
</feature>
<dbReference type="PROSITE" id="PS50157">
    <property type="entry name" value="ZINC_FINGER_C2H2_2"/>
    <property type="match status" value="3"/>
</dbReference>
<evidence type="ECO:0000313" key="17">
    <source>
        <dbReference type="EMBL" id="MXV00250.1"/>
    </source>
</evidence>
<feature type="region of interest" description="Disordered" evidence="14">
    <location>
        <begin position="513"/>
        <end position="547"/>
    </location>
</feature>
<feature type="domain" description="THAP-type" evidence="16">
    <location>
        <begin position="191"/>
        <end position="272"/>
    </location>
</feature>
<dbReference type="InterPro" id="IPR026516">
    <property type="entry name" value="THAP1/10"/>
</dbReference>
<feature type="region of interest" description="Disordered" evidence="14">
    <location>
        <begin position="87"/>
        <end position="129"/>
    </location>
</feature>
<evidence type="ECO:0000256" key="9">
    <source>
        <dbReference type="ARBA" id="ARBA00023163"/>
    </source>
</evidence>
<evidence type="ECO:0000256" key="1">
    <source>
        <dbReference type="ARBA" id="ARBA00004642"/>
    </source>
</evidence>
<dbReference type="SMART" id="SM00355">
    <property type="entry name" value="ZnF_C2H2"/>
    <property type="match status" value="3"/>
</dbReference>
<dbReference type="Pfam" id="PF00096">
    <property type="entry name" value="zf-C2H2"/>
    <property type="match status" value="2"/>
</dbReference>
<dbReference type="SMART" id="SM00980">
    <property type="entry name" value="THAP"/>
    <property type="match status" value="2"/>
</dbReference>
<keyword evidence="10" id="KW-0539">Nucleus</keyword>
<dbReference type="SUPFAM" id="SSF57716">
    <property type="entry name" value="Glucocorticoid receptor-like (DNA-binding domain)"/>
    <property type="match status" value="2"/>
</dbReference>
<feature type="domain" description="THAP-type" evidence="16">
    <location>
        <begin position="313"/>
        <end position="394"/>
    </location>
</feature>
<evidence type="ECO:0000259" key="15">
    <source>
        <dbReference type="PROSITE" id="PS50157"/>
    </source>
</evidence>
<evidence type="ECO:0000256" key="12">
    <source>
        <dbReference type="PROSITE-ProRule" id="PRU00042"/>
    </source>
</evidence>
<evidence type="ECO:0000256" key="3">
    <source>
        <dbReference type="ARBA" id="ARBA00022723"/>
    </source>
</evidence>
<dbReference type="InterPro" id="IPR013087">
    <property type="entry name" value="Znf_C2H2_type"/>
</dbReference>
<evidence type="ECO:0000256" key="13">
    <source>
        <dbReference type="PROSITE-ProRule" id="PRU00309"/>
    </source>
</evidence>
<protein>
    <submittedName>
        <fullName evidence="17">Putative regulation of transcription</fullName>
    </submittedName>
</protein>
<keyword evidence="5" id="KW-0862">Zinc</keyword>
<name>A0A6B0VDM1_IXORI</name>
<evidence type="ECO:0000256" key="8">
    <source>
        <dbReference type="ARBA" id="ARBA00023125"/>
    </source>
</evidence>